<dbReference type="eggNOG" id="KOG2177">
    <property type="taxonomic scope" value="Eukaryota"/>
</dbReference>
<dbReference type="Gene3D" id="3.30.40.10">
    <property type="entry name" value="Zinc/RING finger domain, C3HC4 (zinc finger)"/>
    <property type="match status" value="1"/>
</dbReference>
<dbReference type="PROSITE" id="PS50089">
    <property type="entry name" value="ZF_RING_2"/>
    <property type="match status" value="1"/>
</dbReference>
<dbReference type="EnsemblMetazoa" id="Aqu2.1.31993_001">
    <property type="protein sequence ID" value="Aqu2.1.31993_001"/>
    <property type="gene ID" value="Aqu2.1.31993"/>
</dbReference>
<feature type="region of interest" description="Disordered" evidence="7">
    <location>
        <begin position="623"/>
        <end position="647"/>
    </location>
</feature>
<name>A0A1X7UW40_AMPQE</name>
<evidence type="ECO:0000256" key="7">
    <source>
        <dbReference type="SAM" id="MobiDB-lite"/>
    </source>
</evidence>
<sequence>MATKPSSGLLKLEEQLTCPVCLDHYTNPKTLPCLHSFCEHCLEGLPLDKKNETYYLSCPTCRHRTEISEEGAGAFPVAFTINNLEEIYSSIKKVADPQQVTCENCTTANATGYCKDCSQFLCTECISTHKKWARFSNHQLTSLDEVTSCIYSNSLVPAKQEATLICSVPGHDEPLKYYCDTCDESICRDCAILTHKDHKYNLIANSFSKHREALEKSLNPVKKKIVALKNVLSALAERESEVKKRGEKVLKEIHEMVEEMMNVLRQSERKLTEQAKRVTDDKLKVLSEQMKSTKISLSLLEDVENYVEQSLKTGSPQQVLRSKKQMMERMSEVTTGINVEELHLKEKADFILRKHIKSLHHIGDIVASTALQKFRVKKINCIEHVGKTVSFSLSIEAPDLSLLSVPLSFLRCSLVPVAKDDQPSHTTVTTTSTDPGVYRVQCNLSTTGTHSYIVKIQIYGVQLEDIIYVDNTSVHIVTYPWVVAFEDWHDGILCHQFAQWKAGDDRVGAEAELIAMTAKNGIECPMCKLHFELAKRDCNNWRMSCIRCPTEFCFGCKRMYFKSGYECDRQYCKTGASRPLPQHAHHPRDCLFYLRDYDVVSLKKLLDDNNVKYLSKPSEAQVAATKDKRVQGEPIDKPDGEEWDIPKPPAHVIDGEEILLVCPVILLKETPSGFGDEPCRKHAPFGMAGLCEWHYKEYLVHKINEAKLDPVEIYNLHIMKLIIKREGIEVPEEYDDEDEEHYKGRLVEIVKEKIPID</sequence>
<feature type="domain" description="RING-type" evidence="8">
    <location>
        <begin position="18"/>
        <end position="62"/>
    </location>
</feature>
<evidence type="ECO:0000259" key="9">
    <source>
        <dbReference type="PROSITE" id="PS50119"/>
    </source>
</evidence>
<feature type="domain" description="B box-type" evidence="9">
    <location>
        <begin position="161"/>
        <end position="203"/>
    </location>
</feature>
<dbReference type="SUPFAM" id="SSF57845">
    <property type="entry name" value="B-box zinc-binding domain"/>
    <property type="match status" value="1"/>
</dbReference>
<reference evidence="10" key="1">
    <citation type="submission" date="2017-05" db="UniProtKB">
        <authorList>
            <consortium name="EnsemblMetazoa"/>
        </authorList>
    </citation>
    <scope>IDENTIFICATION</scope>
</reference>
<dbReference type="Gene3D" id="3.30.160.60">
    <property type="entry name" value="Classic Zinc Finger"/>
    <property type="match status" value="1"/>
</dbReference>
<protein>
    <recommendedName>
        <fullName evidence="11">RING-type domain-containing protein</fullName>
    </recommendedName>
</protein>
<dbReference type="InParanoid" id="A0A1X7UW40"/>
<feature type="compositionally biased region" description="Basic and acidic residues" evidence="7">
    <location>
        <begin position="625"/>
        <end position="640"/>
    </location>
</feature>
<proteinExistence type="predicted"/>
<feature type="domain" description="B box-type" evidence="9">
    <location>
        <begin position="97"/>
        <end position="143"/>
    </location>
</feature>
<dbReference type="CDD" id="cd20351">
    <property type="entry name" value="Rcat_RBR_HOIP"/>
    <property type="match status" value="1"/>
</dbReference>
<organism evidence="10">
    <name type="scientific">Amphimedon queenslandica</name>
    <name type="common">Sponge</name>
    <dbReference type="NCBI Taxonomy" id="400682"/>
    <lineage>
        <taxon>Eukaryota</taxon>
        <taxon>Metazoa</taxon>
        <taxon>Porifera</taxon>
        <taxon>Demospongiae</taxon>
        <taxon>Heteroscleromorpha</taxon>
        <taxon>Haplosclerida</taxon>
        <taxon>Niphatidae</taxon>
        <taxon>Amphimedon</taxon>
    </lineage>
</organism>
<evidence type="ECO:0000256" key="3">
    <source>
        <dbReference type="ARBA" id="ARBA00022786"/>
    </source>
</evidence>
<dbReference type="InterPro" id="IPR047542">
    <property type="entry name" value="Rcat_RBR_RNF31-like"/>
</dbReference>
<dbReference type="PROSITE" id="PS00518">
    <property type="entry name" value="ZF_RING_1"/>
    <property type="match status" value="1"/>
</dbReference>
<dbReference type="eggNOG" id="KOG1812">
    <property type="taxonomic scope" value="Eukaryota"/>
</dbReference>
<keyword evidence="1" id="KW-0479">Metal-binding</keyword>
<feature type="coiled-coil region" evidence="6">
    <location>
        <begin position="250"/>
        <end position="277"/>
    </location>
</feature>
<keyword evidence="3" id="KW-0833">Ubl conjugation pathway</keyword>
<dbReference type="AlphaFoldDB" id="A0A1X7UW40"/>
<evidence type="ECO:0000256" key="6">
    <source>
        <dbReference type="SAM" id="Coils"/>
    </source>
</evidence>
<keyword evidence="4" id="KW-0862">Zinc</keyword>
<dbReference type="Pfam" id="PF00643">
    <property type="entry name" value="zf-B_box"/>
    <property type="match status" value="2"/>
</dbReference>
<dbReference type="PROSITE" id="PS50119">
    <property type="entry name" value="ZF_BBOX"/>
    <property type="match status" value="2"/>
</dbReference>
<dbReference type="SMART" id="SM00184">
    <property type="entry name" value="RING"/>
    <property type="match status" value="1"/>
</dbReference>
<dbReference type="CDD" id="cd19757">
    <property type="entry name" value="Bbox1"/>
    <property type="match status" value="1"/>
</dbReference>
<accession>A0A1X7UW40</accession>
<dbReference type="Pfam" id="PF13445">
    <property type="entry name" value="zf-RING_UBOX"/>
    <property type="match status" value="1"/>
</dbReference>
<dbReference type="STRING" id="400682.A0A1X7UW40"/>
<dbReference type="Pfam" id="PF22191">
    <property type="entry name" value="IBR_1"/>
    <property type="match status" value="1"/>
</dbReference>
<evidence type="ECO:0000259" key="8">
    <source>
        <dbReference type="PROSITE" id="PS50089"/>
    </source>
</evidence>
<dbReference type="InterPro" id="IPR047153">
    <property type="entry name" value="TRIM45/56/19-like"/>
</dbReference>
<evidence type="ECO:0000256" key="5">
    <source>
        <dbReference type="PROSITE-ProRule" id="PRU00024"/>
    </source>
</evidence>
<keyword evidence="6" id="KW-0175">Coiled coil</keyword>
<dbReference type="GO" id="GO:0008270">
    <property type="term" value="F:zinc ion binding"/>
    <property type="evidence" value="ECO:0007669"/>
    <property type="project" value="UniProtKB-KW"/>
</dbReference>
<dbReference type="InterPro" id="IPR041031">
    <property type="entry name" value="RNF31_C"/>
</dbReference>
<dbReference type="PANTHER" id="PTHR25462:SF296">
    <property type="entry name" value="MEIOTIC P26, ISOFORM F"/>
    <property type="match status" value="1"/>
</dbReference>
<evidence type="ECO:0000256" key="1">
    <source>
        <dbReference type="ARBA" id="ARBA00022723"/>
    </source>
</evidence>
<dbReference type="InterPro" id="IPR000315">
    <property type="entry name" value="Znf_B-box"/>
</dbReference>
<evidence type="ECO:0000256" key="2">
    <source>
        <dbReference type="ARBA" id="ARBA00022771"/>
    </source>
</evidence>
<dbReference type="Pfam" id="PF18091">
    <property type="entry name" value="E3_UbLigase_RBR"/>
    <property type="match status" value="1"/>
</dbReference>
<dbReference type="Gene3D" id="4.10.830.40">
    <property type="match status" value="1"/>
</dbReference>
<dbReference type="PANTHER" id="PTHR25462">
    <property type="entry name" value="BONUS, ISOFORM C-RELATED"/>
    <property type="match status" value="1"/>
</dbReference>
<dbReference type="InterPro" id="IPR017907">
    <property type="entry name" value="Znf_RING_CS"/>
</dbReference>
<dbReference type="SMART" id="SM00502">
    <property type="entry name" value="BBC"/>
    <property type="match status" value="1"/>
</dbReference>
<dbReference type="InterPro" id="IPR003649">
    <property type="entry name" value="Bbox_C"/>
</dbReference>
<keyword evidence="2 5" id="KW-0863">Zinc-finger</keyword>
<dbReference type="SMART" id="SM00336">
    <property type="entry name" value="BBOX"/>
    <property type="match status" value="2"/>
</dbReference>
<dbReference type="InterPro" id="IPR013083">
    <property type="entry name" value="Znf_RING/FYVE/PHD"/>
</dbReference>
<evidence type="ECO:0008006" key="11">
    <source>
        <dbReference type="Google" id="ProtNLM"/>
    </source>
</evidence>
<dbReference type="InterPro" id="IPR001841">
    <property type="entry name" value="Znf_RING"/>
</dbReference>
<dbReference type="OrthoDB" id="128536at2759"/>
<evidence type="ECO:0000313" key="10">
    <source>
        <dbReference type="EnsemblMetazoa" id="Aqu2.1.31993_001"/>
    </source>
</evidence>
<dbReference type="SUPFAM" id="SSF57850">
    <property type="entry name" value="RING/U-box"/>
    <property type="match status" value="1"/>
</dbReference>
<dbReference type="InterPro" id="IPR027370">
    <property type="entry name" value="Znf-RING_euk"/>
</dbReference>
<evidence type="ECO:0000256" key="4">
    <source>
        <dbReference type="ARBA" id="ARBA00022833"/>
    </source>
</evidence>